<dbReference type="EMBL" id="MN740222">
    <property type="protein sequence ID" value="QHT94473.1"/>
    <property type="molecule type" value="Genomic_DNA"/>
</dbReference>
<evidence type="ECO:0000313" key="2">
    <source>
        <dbReference type="EMBL" id="QHT94473.1"/>
    </source>
</evidence>
<sequence length="2075" mass="243788">METQNEIEYSDINMDPQTLVFELGDIIQLQSPANDEYHDLIAYIEYIDDTQIHLITTDESKKMTLLLKEDGTFYEESIKAVYLLNRSSDKGYARQNNLTVNSWVNLRFGGEIPQLITGQITNLVEDMIEITTWPELNVFYIDFGFKGVPLHIPLQEIVLREVPMQLKLKKINLAQLRDESDISMEGEESKEEEQPSMEYTDEGEAIINIPENAIADETFKTRLEELYIDVDNITFGEKLEKVAQLVEVPEDEQRYSIVVQVNDMMDELLSTTPNYMRSKSVMNHIHMLISRFKELRGEFSLVDKNETITGYKKYGAKYKPLVEKIHRIDQNLKWIVPVVKQRNKLYPETDNDEETENSVDYTMESLGDVLETTKTKQNSYFDKNKNNFDYGVYENEMNEILKPFDEPLNGDDVLHTGRVLGNIDTIVENLEDFQSSVFKQSDMKNVYTVSREKFLIQRYNLGLERLGETIMKNGKSVFKKESLTHNDTISISSILMLPAPVIEYSKMYLPATNLLKKANYHFHLFSLTTLLKNNKDIIPHVIDDLSEEFDYYEKESDYYEKESDDNYNDGDTDAETDIDEQNGGKGGKGNNIYKVKERFFKQFNQFILDENAPALSNDKYKDFLEAILPKTKVLVEIVRKYIKDKISFYSVIRELEPFMIYSDNISYKQFLSIRRMVIEKMKELKIVNETKNNDLLFIKNSNYNTGEIRNTIKLLLAEKNDVVENIMELYKFQNNVSTPEAIKKMYELDSGNLYYEMIQSIMYTLLSPDNLISSFSKIEDVTDVDKIRNEDCGTKYLAKKYTKVEDLQEDSETEIFFDFPYDDTPYNILEKYQDEQKRMDDNLFFNFLVENLIEKHSCLKEKAAELAKTLLSGKKIVENGHYAILELKPKLRSNIDDSKLSEKEKMEIEIESEIKKRTSYYKRVNSIWILDDSITDNSFMDNNELFCNMSEFCFKNKRTKHCEDMSVVQSRYRDYTKKTLVNEFEDRFALTSEELEEKIEKYVALYSSNIKKIYRNKILQEYAYNNIAYTLSNYANEEPVLISPYLNIRDTILSLTDYPKKQNYITKFVDNFCREPLIESLKEHPHWFYCKKTNTKLFPHSLYNIAKSFINNGNVGVEMDIIIKKYGTDSDDGDAIVDKYSGYILQKRDLVFEDNFNDQGQKISSHDIMQEELGVITEKQMKTNIRVFENELNEMNFNILKSLCNNTGININNVEEFVRSLAVSFCDNPKYLLTEDKYNKKAEKVKKQDKKPLGSYIDYRNERRILIVSSLLFVAVQISVPSIQIKKTFPGCVKSFDGFPQTGIENIDGIKYLSCILFSMKSKFEPWNVFGKLNQDKIKNRLVDVMENFIVTYNEISEKYNKKREYLELYPETFIPDEHAIEKWKQFNPPLITTGLVDTVSNVSSDFEKELTHQLKKNSPKQNIMINVINNKNRSFTYVLIDSINAIISNKTMMLKTKSEVPFLENACCNENLADIMPLVYFTNEDPTLLQYLKYMHSNQKLIDYVSDISKPSILYHNYPTRVNYPSLPSGILEKDVYEVIIHYCNLDREEPIPEELKEFMDEKPTYYNKDQSIDEKIVLMKKNGKRYTMTDLQNVLNIVNRRNMIYIEGFKNYDKMSAFKDVIESLLNKESNILQTPCLEHLLHIIEKYQENKNKMFLEYTELGEVLQEYLLTSNKNMRGNIEEFLRVNGNLKPTDFTKLIRFINTIHMWEMDNAESTPSENYFYELFHNICNIYPTILLKDAMLSYSISSSKQKKFADKHIIHIENYLKKHFSGLEQFKNDTIILKLLELVQPELRDVMMFIRHLPIYSEIVKKEGSYYSFLHKDTYKQLYLYTFYSVLEFLILSIDHDDLIIRQTNIQRNQAKEVIEENRDPSTYIEAANTMINEENEGAMANLDEVLIYTGQKEELRKKISNYIVATLNIDKNTKETVNMSYESIMKKVNRAREREKQNKITKLGELSIEERKVENKFKKYRLEKWNIGQQKALVDYNKNMYDREVNELLEQVTNEIGGNLLNVNQYDGYENMEVFIEDLDNQEQHNNDADADAEYNNIQDLGEHFMDGQYYEEDIENDFE</sequence>
<protein>
    <submittedName>
        <fullName evidence="2">Uncharacterized protein</fullName>
    </submittedName>
</protein>
<feature type="compositionally biased region" description="Acidic residues" evidence="1">
    <location>
        <begin position="181"/>
        <end position="199"/>
    </location>
</feature>
<reference evidence="2" key="1">
    <citation type="journal article" date="2020" name="Nature">
        <title>Giant virus diversity and host interactions through global metagenomics.</title>
        <authorList>
            <person name="Schulz F."/>
            <person name="Roux S."/>
            <person name="Paez-Espino D."/>
            <person name="Jungbluth S."/>
            <person name="Walsh D.A."/>
            <person name="Denef V.J."/>
            <person name="McMahon K.D."/>
            <person name="Konstantinidis K.T."/>
            <person name="Eloe-Fadrosh E.A."/>
            <person name="Kyrpides N.C."/>
            <person name="Woyke T."/>
        </authorList>
    </citation>
    <scope>NUCLEOTIDE SEQUENCE</scope>
    <source>
        <strain evidence="2">GVMAG-M-3300024258-28</strain>
    </source>
</reference>
<proteinExistence type="predicted"/>
<feature type="compositionally biased region" description="Acidic residues" evidence="1">
    <location>
        <begin position="562"/>
        <end position="580"/>
    </location>
</feature>
<feature type="region of interest" description="Disordered" evidence="1">
    <location>
        <begin position="180"/>
        <end position="199"/>
    </location>
</feature>
<name>A0A6C0ISH3_9ZZZZ</name>
<feature type="region of interest" description="Disordered" evidence="1">
    <location>
        <begin position="557"/>
        <end position="588"/>
    </location>
</feature>
<organism evidence="2">
    <name type="scientific">viral metagenome</name>
    <dbReference type="NCBI Taxonomy" id="1070528"/>
    <lineage>
        <taxon>unclassified sequences</taxon>
        <taxon>metagenomes</taxon>
        <taxon>organismal metagenomes</taxon>
    </lineage>
</organism>
<evidence type="ECO:0000256" key="1">
    <source>
        <dbReference type="SAM" id="MobiDB-lite"/>
    </source>
</evidence>
<accession>A0A6C0ISH3</accession>